<dbReference type="InterPro" id="IPR013766">
    <property type="entry name" value="Thioredoxin_domain"/>
</dbReference>
<sequence>MNKTFFLLAMTVVITTFSFSQTEKKKFEITGKLSGFPDSTVIYLYENNTHQADLIDSTFLISGQFHFTGSFQENAIQVLLQTKGSDNYKFFWLENSTIIFTAEKGKFKEAVITGSKTQEEAEKFDIITGGDKLKMISYIRNNPGSTVSASVLSIYSSTWGKDTSTMLYNALTETIKKTSFGQNVLNFISLNKNPKVGDKYVDFGEPDIDDKIVHLSDFKNKVVLLDFWGSWCGPCRANNPELVKVYNEFKSKGFEIFGVAADLDKESWIAAIKKDGLTWQNVTDLQGWNNKAAIIYGIYKYPTNYLIDRNGIIVATDLQGNELINKLRKMLN</sequence>
<keyword evidence="2" id="KW-0201">Cytochrome c-type biogenesis</keyword>
<evidence type="ECO:0000256" key="2">
    <source>
        <dbReference type="ARBA" id="ARBA00022748"/>
    </source>
</evidence>
<evidence type="ECO:0000259" key="5">
    <source>
        <dbReference type="PROSITE" id="PS51352"/>
    </source>
</evidence>
<comment type="caution">
    <text evidence="6">The sequence shown here is derived from an EMBL/GenBank/DDBJ whole genome shotgun (WGS) entry which is preliminary data.</text>
</comment>
<dbReference type="CDD" id="cd02966">
    <property type="entry name" value="TlpA_like_family"/>
    <property type="match status" value="1"/>
</dbReference>
<keyword evidence="4" id="KW-0676">Redox-active center</keyword>
<name>A0ABV3ZJT1_9BACT</name>
<protein>
    <submittedName>
        <fullName evidence="6">TlpA disulfide reductase family protein</fullName>
    </submittedName>
</protein>
<dbReference type="Pfam" id="PF00578">
    <property type="entry name" value="AhpC-TSA"/>
    <property type="match status" value="1"/>
</dbReference>
<dbReference type="InterPro" id="IPR025380">
    <property type="entry name" value="DUF4369"/>
</dbReference>
<dbReference type="InterPro" id="IPR050553">
    <property type="entry name" value="Thioredoxin_ResA/DsbE_sf"/>
</dbReference>
<organism evidence="6 7">
    <name type="scientific">Danxiaibacter flavus</name>
    <dbReference type="NCBI Taxonomy" id="3049108"/>
    <lineage>
        <taxon>Bacteria</taxon>
        <taxon>Pseudomonadati</taxon>
        <taxon>Bacteroidota</taxon>
        <taxon>Chitinophagia</taxon>
        <taxon>Chitinophagales</taxon>
        <taxon>Chitinophagaceae</taxon>
        <taxon>Danxiaibacter</taxon>
    </lineage>
</organism>
<accession>A0ABV3ZJT1</accession>
<dbReference type="Gene3D" id="3.40.30.10">
    <property type="entry name" value="Glutaredoxin"/>
    <property type="match status" value="1"/>
</dbReference>
<proteinExistence type="predicted"/>
<dbReference type="Pfam" id="PF14289">
    <property type="entry name" value="DUF4369"/>
    <property type="match status" value="1"/>
</dbReference>
<dbReference type="InterPro" id="IPR000866">
    <property type="entry name" value="AhpC/TSA"/>
</dbReference>
<dbReference type="SUPFAM" id="SSF52833">
    <property type="entry name" value="Thioredoxin-like"/>
    <property type="match status" value="1"/>
</dbReference>
<evidence type="ECO:0000256" key="4">
    <source>
        <dbReference type="ARBA" id="ARBA00023284"/>
    </source>
</evidence>
<dbReference type="Proteomes" id="UP001560573">
    <property type="component" value="Unassembled WGS sequence"/>
</dbReference>
<comment type="subcellular location">
    <subcellularLocation>
        <location evidence="1">Cell envelope</location>
    </subcellularLocation>
</comment>
<dbReference type="InterPro" id="IPR036249">
    <property type="entry name" value="Thioredoxin-like_sf"/>
</dbReference>
<dbReference type="PROSITE" id="PS00194">
    <property type="entry name" value="THIOREDOXIN_1"/>
    <property type="match status" value="1"/>
</dbReference>
<dbReference type="PROSITE" id="PS51352">
    <property type="entry name" value="THIOREDOXIN_2"/>
    <property type="match status" value="1"/>
</dbReference>
<evidence type="ECO:0000256" key="1">
    <source>
        <dbReference type="ARBA" id="ARBA00004196"/>
    </source>
</evidence>
<dbReference type="PANTHER" id="PTHR42852">
    <property type="entry name" value="THIOL:DISULFIDE INTERCHANGE PROTEIN DSBE"/>
    <property type="match status" value="1"/>
</dbReference>
<keyword evidence="7" id="KW-1185">Reference proteome</keyword>
<evidence type="ECO:0000313" key="6">
    <source>
        <dbReference type="EMBL" id="MEX6690083.1"/>
    </source>
</evidence>
<dbReference type="PANTHER" id="PTHR42852:SF6">
    <property type="entry name" value="THIOL:DISULFIDE INTERCHANGE PROTEIN DSBE"/>
    <property type="match status" value="1"/>
</dbReference>
<evidence type="ECO:0000256" key="3">
    <source>
        <dbReference type="ARBA" id="ARBA00023157"/>
    </source>
</evidence>
<gene>
    <name evidence="6" type="ORF">QTN47_21420</name>
</gene>
<dbReference type="InterPro" id="IPR017937">
    <property type="entry name" value="Thioredoxin_CS"/>
</dbReference>
<evidence type="ECO:0000313" key="7">
    <source>
        <dbReference type="Proteomes" id="UP001560573"/>
    </source>
</evidence>
<feature type="domain" description="Thioredoxin" evidence="5">
    <location>
        <begin position="194"/>
        <end position="332"/>
    </location>
</feature>
<reference evidence="6 7" key="1">
    <citation type="submission" date="2023-07" db="EMBL/GenBank/DDBJ databases">
        <authorList>
            <person name="Lian W.-H."/>
        </authorList>
    </citation>
    <scope>NUCLEOTIDE SEQUENCE [LARGE SCALE GENOMIC DNA]</scope>
    <source>
        <strain evidence="6 7">SYSU DXS3180</strain>
    </source>
</reference>
<keyword evidence="3" id="KW-1015">Disulfide bond</keyword>
<dbReference type="RefSeq" id="WP_369331492.1">
    <property type="nucleotide sequence ID" value="NZ_JAULBC010000007.1"/>
</dbReference>
<dbReference type="EMBL" id="JAULBC010000007">
    <property type="protein sequence ID" value="MEX6690083.1"/>
    <property type="molecule type" value="Genomic_DNA"/>
</dbReference>